<dbReference type="PROSITE" id="PS50146">
    <property type="entry name" value="DAGK"/>
    <property type="match status" value="1"/>
</dbReference>
<feature type="transmembrane region" description="Helical" evidence="5">
    <location>
        <begin position="167"/>
        <end position="185"/>
    </location>
</feature>
<evidence type="ECO:0000313" key="7">
    <source>
        <dbReference type="EMBL" id="KAA6347466.1"/>
    </source>
</evidence>
<dbReference type="InterPro" id="IPR016064">
    <property type="entry name" value="NAD/diacylglycerol_kinase_sf"/>
</dbReference>
<dbReference type="Pfam" id="PF19279">
    <property type="entry name" value="YegS_C"/>
    <property type="match status" value="1"/>
</dbReference>
<keyword evidence="4" id="KW-0067">ATP-binding</keyword>
<evidence type="ECO:0000256" key="5">
    <source>
        <dbReference type="SAM" id="Phobius"/>
    </source>
</evidence>
<dbReference type="Pfam" id="PF00781">
    <property type="entry name" value="DAGK_cat"/>
    <property type="match status" value="1"/>
</dbReference>
<dbReference type="InterPro" id="IPR017438">
    <property type="entry name" value="ATP-NAD_kinase_N"/>
</dbReference>
<keyword evidence="5" id="KW-1133">Transmembrane helix</keyword>
<sequence>MERWGVIYNPKAGTRKVQKRWQAIKDYMDSKKLIYDYIQSEGFGSVERLAKLLANNGYRTIVVVGGDGALNDAINGIMNSNAENKKDIAIGIIPNGIGNDFAKYWGLSIDDYKKAIDWIINNRRKKIDIGYCSYYVEKKREQRYFLNAVNIGLGARIVQINDQTKRFWGIKHISLLAAALLLLFFERKLYRMRLKVNNERIQGRIMTVCIGNANGYGQTPSAVPYNGWLDVSVIYRPDLLEIFSGLWMLVQGRILNHKVVKSYRTKKVKLCSARNADISLDGRLLPKHYPIEVSIWPEAITIIIPD</sequence>
<comment type="caution">
    <text evidence="7">The sequence shown here is derived from an EMBL/GenBank/DDBJ whole genome shotgun (WGS) entry which is preliminary data.</text>
</comment>
<dbReference type="InterPro" id="IPR001206">
    <property type="entry name" value="Diacylglycerol_kinase_cat_dom"/>
</dbReference>
<keyword evidence="5" id="KW-0812">Transmembrane</keyword>
<dbReference type="Gene3D" id="2.60.200.40">
    <property type="match status" value="1"/>
</dbReference>
<dbReference type="InterPro" id="IPR045540">
    <property type="entry name" value="YegS/DAGK_C"/>
</dbReference>
<dbReference type="InterPro" id="IPR050187">
    <property type="entry name" value="Lipid_Phosphate_FormReg"/>
</dbReference>
<evidence type="ECO:0000256" key="2">
    <source>
        <dbReference type="ARBA" id="ARBA00022741"/>
    </source>
</evidence>
<evidence type="ECO:0000256" key="4">
    <source>
        <dbReference type="ARBA" id="ARBA00022840"/>
    </source>
</evidence>
<gene>
    <name evidence="7" type="ORF">EZS27_005083</name>
</gene>
<dbReference type="GO" id="GO:0005524">
    <property type="term" value="F:ATP binding"/>
    <property type="evidence" value="ECO:0007669"/>
    <property type="project" value="UniProtKB-KW"/>
</dbReference>
<dbReference type="GO" id="GO:0004143">
    <property type="term" value="F:ATP-dependent diacylglycerol kinase activity"/>
    <property type="evidence" value="ECO:0007669"/>
    <property type="project" value="UniProtKB-EC"/>
</dbReference>
<keyword evidence="3 7" id="KW-0418">Kinase</keyword>
<keyword evidence="1 7" id="KW-0808">Transferase</keyword>
<keyword evidence="2" id="KW-0547">Nucleotide-binding</keyword>
<protein>
    <submittedName>
        <fullName evidence="7">Diacylglycerol kinase</fullName>
        <ecNumber evidence="7">2.7.1.107</ecNumber>
    </submittedName>
</protein>
<dbReference type="AlphaFoldDB" id="A0A5J4SMV5"/>
<dbReference type="InterPro" id="IPR005218">
    <property type="entry name" value="Diacylglycerol/lipid_kinase"/>
</dbReference>
<dbReference type="EC" id="2.7.1.107" evidence="7"/>
<dbReference type="NCBIfam" id="TIGR00147">
    <property type="entry name" value="YegS/Rv2252/BmrU family lipid kinase"/>
    <property type="match status" value="1"/>
</dbReference>
<dbReference type="SMART" id="SM00046">
    <property type="entry name" value="DAGKc"/>
    <property type="match status" value="1"/>
</dbReference>
<evidence type="ECO:0000256" key="1">
    <source>
        <dbReference type="ARBA" id="ARBA00022679"/>
    </source>
</evidence>
<dbReference type="Gene3D" id="3.40.50.10330">
    <property type="entry name" value="Probable inorganic polyphosphate/atp-NAD kinase, domain 1"/>
    <property type="match status" value="1"/>
</dbReference>
<reference evidence="7" key="1">
    <citation type="submission" date="2019-03" db="EMBL/GenBank/DDBJ databases">
        <title>Single cell metagenomics reveals metabolic interactions within the superorganism composed of flagellate Streblomastix strix and complex community of Bacteroidetes bacteria on its surface.</title>
        <authorList>
            <person name="Treitli S.C."/>
            <person name="Kolisko M."/>
            <person name="Husnik F."/>
            <person name="Keeling P."/>
            <person name="Hampl V."/>
        </authorList>
    </citation>
    <scope>NUCLEOTIDE SEQUENCE</scope>
    <source>
        <strain evidence="7">STM</strain>
    </source>
</reference>
<dbReference type="GO" id="GO:0008654">
    <property type="term" value="P:phospholipid biosynthetic process"/>
    <property type="evidence" value="ECO:0007669"/>
    <property type="project" value="InterPro"/>
</dbReference>
<dbReference type="SUPFAM" id="SSF111331">
    <property type="entry name" value="NAD kinase/diacylglycerol kinase-like"/>
    <property type="match status" value="1"/>
</dbReference>
<feature type="domain" description="DAGKc" evidence="6">
    <location>
        <begin position="1"/>
        <end position="135"/>
    </location>
</feature>
<keyword evidence="5" id="KW-0472">Membrane</keyword>
<evidence type="ECO:0000259" key="6">
    <source>
        <dbReference type="PROSITE" id="PS50146"/>
    </source>
</evidence>
<name>A0A5J4SMV5_9ZZZZ</name>
<dbReference type="PANTHER" id="PTHR12358">
    <property type="entry name" value="SPHINGOSINE KINASE"/>
    <property type="match status" value="1"/>
</dbReference>
<organism evidence="7">
    <name type="scientific">termite gut metagenome</name>
    <dbReference type="NCBI Taxonomy" id="433724"/>
    <lineage>
        <taxon>unclassified sequences</taxon>
        <taxon>metagenomes</taxon>
        <taxon>organismal metagenomes</taxon>
    </lineage>
</organism>
<accession>A0A5J4SMV5</accession>
<dbReference type="EMBL" id="SNRY01000095">
    <property type="protein sequence ID" value="KAA6347466.1"/>
    <property type="molecule type" value="Genomic_DNA"/>
</dbReference>
<evidence type="ECO:0000256" key="3">
    <source>
        <dbReference type="ARBA" id="ARBA00022777"/>
    </source>
</evidence>
<proteinExistence type="predicted"/>
<dbReference type="PANTHER" id="PTHR12358:SF54">
    <property type="entry name" value="SPHINGOSINE KINASE RELATED PROTEIN"/>
    <property type="match status" value="1"/>
</dbReference>